<evidence type="ECO:0000259" key="2">
    <source>
        <dbReference type="Pfam" id="PF14534"/>
    </source>
</evidence>
<sequence>MKRIIYTLFVLSAGFSAFAQKSDGSAKSLAKTEVAFSDYALKNGTSDAFATFAASDAVVFRPNAVNARQFYASAPDMKNLSWSPSYTQISRSRDWGFTTGAYLVDGEQKSYGQYVSVWRGKNGNWEMILDMGTETNKPLDKVTPVIIEPKDKFKPFFATEKELKMSRDIIYTTEKTLNTTLKTYGSSAFSGFLSANSRLLFPGTEPIIGKENIQAFNYRMIDKISLKTTSADKALGGDLAYTYGIATIDYKTDLRESFNYLYIWERQADFSWNILVQIYTLADR</sequence>
<reference evidence="3 4" key="1">
    <citation type="submission" date="2016-10" db="EMBL/GenBank/DDBJ databases">
        <authorList>
            <person name="de Groot N.N."/>
        </authorList>
    </citation>
    <scope>NUCLEOTIDE SEQUENCE [LARGE SCALE GENOMIC DNA]</scope>
    <source>
        <strain evidence="3 4">DSM 18684</strain>
    </source>
</reference>
<dbReference type="SUPFAM" id="SSF54427">
    <property type="entry name" value="NTF2-like"/>
    <property type="match status" value="2"/>
</dbReference>
<dbReference type="Pfam" id="PF14534">
    <property type="entry name" value="DUF4440"/>
    <property type="match status" value="1"/>
</dbReference>
<dbReference type="InterPro" id="IPR032710">
    <property type="entry name" value="NTF2-like_dom_sf"/>
</dbReference>
<evidence type="ECO:0000313" key="3">
    <source>
        <dbReference type="EMBL" id="SFH40521.1"/>
    </source>
</evidence>
<protein>
    <recommendedName>
        <fullName evidence="2">DUF4440 domain-containing protein</fullName>
    </recommendedName>
</protein>
<dbReference type="STRING" id="414048.SAMN04489864_11148"/>
<dbReference type="RefSeq" id="WP_090996851.1">
    <property type="nucleotide sequence ID" value="NZ_FOPP01000011.1"/>
</dbReference>
<dbReference type="Gene3D" id="3.10.450.50">
    <property type="match status" value="2"/>
</dbReference>
<organism evidence="3 4">
    <name type="scientific">Pedobacter insulae</name>
    <dbReference type="NCBI Taxonomy" id="414048"/>
    <lineage>
        <taxon>Bacteria</taxon>
        <taxon>Pseudomonadati</taxon>
        <taxon>Bacteroidota</taxon>
        <taxon>Sphingobacteriia</taxon>
        <taxon>Sphingobacteriales</taxon>
        <taxon>Sphingobacteriaceae</taxon>
        <taxon>Pedobacter</taxon>
    </lineage>
</organism>
<dbReference type="OrthoDB" id="1119084at2"/>
<dbReference type="EMBL" id="FOPP01000011">
    <property type="protein sequence ID" value="SFH40521.1"/>
    <property type="molecule type" value="Genomic_DNA"/>
</dbReference>
<feature type="signal peptide" evidence="1">
    <location>
        <begin position="1"/>
        <end position="19"/>
    </location>
</feature>
<evidence type="ECO:0000313" key="4">
    <source>
        <dbReference type="Proteomes" id="UP000199666"/>
    </source>
</evidence>
<dbReference type="Proteomes" id="UP000199666">
    <property type="component" value="Unassembled WGS sequence"/>
</dbReference>
<keyword evidence="4" id="KW-1185">Reference proteome</keyword>
<proteinExistence type="predicted"/>
<keyword evidence="1" id="KW-0732">Signal</keyword>
<gene>
    <name evidence="3" type="ORF">SAMN04489864_11148</name>
</gene>
<name>A0A1I2ZTW0_9SPHI</name>
<evidence type="ECO:0000256" key="1">
    <source>
        <dbReference type="SAM" id="SignalP"/>
    </source>
</evidence>
<dbReference type="InterPro" id="IPR027843">
    <property type="entry name" value="DUF4440"/>
</dbReference>
<feature type="domain" description="DUF4440" evidence="2">
    <location>
        <begin position="173"/>
        <end position="273"/>
    </location>
</feature>
<feature type="chain" id="PRO_5011555285" description="DUF4440 domain-containing protein" evidence="1">
    <location>
        <begin position="20"/>
        <end position="284"/>
    </location>
</feature>
<dbReference type="AlphaFoldDB" id="A0A1I2ZTW0"/>
<accession>A0A1I2ZTW0</accession>